<dbReference type="EMBL" id="DTPE01000181">
    <property type="protein sequence ID" value="HGE75361.1"/>
    <property type="molecule type" value="Genomic_DNA"/>
</dbReference>
<dbReference type="InterPro" id="IPR011250">
    <property type="entry name" value="OMP/PagP_B-barrel"/>
</dbReference>
<reference evidence="1" key="1">
    <citation type="journal article" date="2020" name="mSystems">
        <title>Genome- and Community-Level Interaction Insights into Carbon Utilization and Element Cycling Functions of Hydrothermarchaeota in Hydrothermal Sediment.</title>
        <authorList>
            <person name="Zhou Z."/>
            <person name="Liu Y."/>
            <person name="Xu W."/>
            <person name="Pan J."/>
            <person name="Luo Z.H."/>
            <person name="Li M."/>
        </authorList>
    </citation>
    <scope>NUCLEOTIDE SEQUENCE [LARGE SCALE GENOMIC DNA]</scope>
    <source>
        <strain evidence="1">SpSt-966</strain>
    </source>
</reference>
<organism evidence="1">
    <name type="scientific">Mesoaciditoga lauensis</name>
    <dbReference type="NCBI Taxonomy" id="1495039"/>
    <lineage>
        <taxon>Bacteria</taxon>
        <taxon>Thermotogati</taxon>
        <taxon>Thermotogota</taxon>
        <taxon>Thermotogae</taxon>
        <taxon>Mesoaciditogales</taxon>
        <taxon>Mesoaciditogaceae</taxon>
        <taxon>Mesoaciditoga</taxon>
    </lineage>
</organism>
<proteinExistence type="predicted"/>
<dbReference type="AlphaFoldDB" id="A0A7V3VTC4"/>
<accession>A0A7V3VTC4</accession>
<name>A0A7V3VTC4_9BACT</name>
<comment type="caution">
    <text evidence="1">The sequence shown here is derived from an EMBL/GenBank/DDBJ whole genome shotgun (WGS) entry which is preliminary data.</text>
</comment>
<dbReference type="SUPFAM" id="SSF56925">
    <property type="entry name" value="OMPA-like"/>
    <property type="match status" value="1"/>
</dbReference>
<sequence length="163" mass="17856">MKSKFLIITSLMLILFTISSFAVMSVNGSFGYVTSNASPSYAIGLTIKSISTVGFELTIESTVNSLLNLSQIANSQNWNFLPTLIFSLPSGDLRPYVGLGVMTTYNFTTGFSAISLSTFYYRIGADLFLGNFSMFGEAQGTFYRPNLSFSQPDEWRFGAGLAF</sequence>
<evidence type="ECO:0000313" key="1">
    <source>
        <dbReference type="EMBL" id="HGE75361.1"/>
    </source>
</evidence>
<evidence type="ECO:0008006" key="2">
    <source>
        <dbReference type="Google" id="ProtNLM"/>
    </source>
</evidence>
<protein>
    <recommendedName>
        <fullName evidence="2">Outer membrane protein beta-barrel domain-containing protein</fullName>
    </recommendedName>
</protein>
<gene>
    <name evidence="1" type="ORF">ENX73_04470</name>
</gene>